<dbReference type="OrthoDB" id="5030973at2759"/>
<evidence type="ECO:0000313" key="2">
    <source>
        <dbReference type="EMBL" id="OJJ66289.1"/>
    </source>
</evidence>
<keyword evidence="3" id="KW-1185">Reference proteome</keyword>
<dbReference type="GeneID" id="93574003"/>
<evidence type="ECO:0000256" key="1">
    <source>
        <dbReference type="SAM" id="MobiDB-lite"/>
    </source>
</evidence>
<dbReference type="RefSeq" id="XP_067473539.1">
    <property type="nucleotide sequence ID" value="XM_067621515.1"/>
</dbReference>
<feature type="compositionally biased region" description="Basic and acidic residues" evidence="1">
    <location>
        <begin position="265"/>
        <end position="279"/>
    </location>
</feature>
<accession>A0A1L9U3Q7</accession>
<dbReference type="VEuPathDB" id="FungiDB:ASPBRDRAFT_201190"/>
<gene>
    <name evidence="2" type="ORF">ASPBRDRAFT_201190</name>
</gene>
<sequence>MEYLNSSFDTRFELPEEEPSLGKESLRIRDIISHQEARNTGFTVKLDRVQYGTYKKQRACLISFKFLFFWPRNTNIRIKFARITIRFCRVATLAVYGHQEDDDESDEDDIDNGNVPGIICLLPERIYGEPDSETRETTTGGKLSVSGPASSPAGGCIEVSRGTQATRILKQRMSIEARMKNSAYKLHGPMDTAIWSVAENSIQRDGIPPNVHAGLVLRWPASGGHVLANITVEPELGYPLYEPWQVRTALKLRQQCKDPIAFDGETAKNDPVEDGKDFGDESFDWTRAVTNQAEYSVS</sequence>
<proteinExistence type="predicted"/>
<evidence type="ECO:0000313" key="3">
    <source>
        <dbReference type="Proteomes" id="UP000184499"/>
    </source>
</evidence>
<feature type="compositionally biased region" description="Low complexity" evidence="1">
    <location>
        <begin position="146"/>
        <end position="155"/>
    </location>
</feature>
<reference evidence="3" key="1">
    <citation type="journal article" date="2017" name="Genome Biol.">
        <title>Comparative genomics reveals high biological diversity and specific adaptations in the industrially and medically important fungal genus Aspergillus.</title>
        <authorList>
            <person name="de Vries R.P."/>
            <person name="Riley R."/>
            <person name="Wiebenga A."/>
            <person name="Aguilar-Osorio G."/>
            <person name="Amillis S."/>
            <person name="Uchima C.A."/>
            <person name="Anderluh G."/>
            <person name="Asadollahi M."/>
            <person name="Askin M."/>
            <person name="Barry K."/>
            <person name="Battaglia E."/>
            <person name="Bayram O."/>
            <person name="Benocci T."/>
            <person name="Braus-Stromeyer S.A."/>
            <person name="Caldana C."/>
            <person name="Canovas D."/>
            <person name="Cerqueira G.C."/>
            <person name="Chen F."/>
            <person name="Chen W."/>
            <person name="Choi C."/>
            <person name="Clum A."/>
            <person name="Dos Santos R.A."/>
            <person name="Damasio A.R."/>
            <person name="Diallinas G."/>
            <person name="Emri T."/>
            <person name="Fekete E."/>
            <person name="Flipphi M."/>
            <person name="Freyberg S."/>
            <person name="Gallo A."/>
            <person name="Gournas C."/>
            <person name="Habgood R."/>
            <person name="Hainaut M."/>
            <person name="Harispe M.L."/>
            <person name="Henrissat B."/>
            <person name="Hilden K.S."/>
            <person name="Hope R."/>
            <person name="Hossain A."/>
            <person name="Karabika E."/>
            <person name="Karaffa L."/>
            <person name="Karanyi Z."/>
            <person name="Krasevec N."/>
            <person name="Kuo A."/>
            <person name="Kusch H."/>
            <person name="LaButti K."/>
            <person name="Lagendijk E.L."/>
            <person name="Lapidus A."/>
            <person name="Levasseur A."/>
            <person name="Lindquist E."/>
            <person name="Lipzen A."/>
            <person name="Logrieco A.F."/>
            <person name="MacCabe A."/>
            <person name="Maekelae M.R."/>
            <person name="Malavazi I."/>
            <person name="Melin P."/>
            <person name="Meyer V."/>
            <person name="Mielnichuk N."/>
            <person name="Miskei M."/>
            <person name="Molnar A.P."/>
            <person name="Mule G."/>
            <person name="Ngan C.Y."/>
            <person name="Orejas M."/>
            <person name="Orosz E."/>
            <person name="Ouedraogo J.P."/>
            <person name="Overkamp K.M."/>
            <person name="Park H.-S."/>
            <person name="Perrone G."/>
            <person name="Piumi F."/>
            <person name="Punt P.J."/>
            <person name="Ram A.F."/>
            <person name="Ramon A."/>
            <person name="Rauscher S."/>
            <person name="Record E."/>
            <person name="Riano-Pachon D.M."/>
            <person name="Robert V."/>
            <person name="Roehrig J."/>
            <person name="Ruller R."/>
            <person name="Salamov A."/>
            <person name="Salih N.S."/>
            <person name="Samson R.A."/>
            <person name="Sandor E."/>
            <person name="Sanguinetti M."/>
            <person name="Schuetze T."/>
            <person name="Sepcic K."/>
            <person name="Shelest E."/>
            <person name="Sherlock G."/>
            <person name="Sophianopoulou V."/>
            <person name="Squina F.M."/>
            <person name="Sun H."/>
            <person name="Susca A."/>
            <person name="Todd R.B."/>
            <person name="Tsang A."/>
            <person name="Unkles S.E."/>
            <person name="van de Wiele N."/>
            <person name="van Rossen-Uffink D."/>
            <person name="Oliveira J.V."/>
            <person name="Vesth T.C."/>
            <person name="Visser J."/>
            <person name="Yu J.-H."/>
            <person name="Zhou M."/>
            <person name="Andersen M.R."/>
            <person name="Archer D.B."/>
            <person name="Baker S.E."/>
            <person name="Benoit I."/>
            <person name="Brakhage A.A."/>
            <person name="Braus G.H."/>
            <person name="Fischer R."/>
            <person name="Frisvad J.C."/>
            <person name="Goldman G.H."/>
            <person name="Houbraken J."/>
            <person name="Oakley B."/>
            <person name="Pocsi I."/>
            <person name="Scazzocchio C."/>
            <person name="Seiboth B."/>
            <person name="vanKuyk P.A."/>
            <person name="Wortman J."/>
            <person name="Dyer P.S."/>
            <person name="Grigoriev I.V."/>
        </authorList>
    </citation>
    <scope>NUCLEOTIDE SEQUENCE [LARGE SCALE GENOMIC DNA]</scope>
    <source>
        <strain evidence="3">CBS 101740 / IMI 381727 / IBT 21946</strain>
    </source>
</reference>
<feature type="region of interest" description="Disordered" evidence="1">
    <location>
        <begin position="262"/>
        <end position="283"/>
    </location>
</feature>
<organism evidence="2 3">
    <name type="scientific">Aspergillus brasiliensis (strain CBS 101740 / IMI 381727 / IBT 21946)</name>
    <dbReference type="NCBI Taxonomy" id="767769"/>
    <lineage>
        <taxon>Eukaryota</taxon>
        <taxon>Fungi</taxon>
        <taxon>Dikarya</taxon>
        <taxon>Ascomycota</taxon>
        <taxon>Pezizomycotina</taxon>
        <taxon>Eurotiomycetes</taxon>
        <taxon>Eurotiomycetidae</taxon>
        <taxon>Eurotiales</taxon>
        <taxon>Aspergillaceae</taxon>
        <taxon>Aspergillus</taxon>
        <taxon>Aspergillus subgen. Circumdati</taxon>
    </lineage>
</organism>
<dbReference type="AlphaFoldDB" id="A0A1L9U3Q7"/>
<feature type="region of interest" description="Disordered" evidence="1">
    <location>
        <begin position="130"/>
        <end position="156"/>
    </location>
</feature>
<name>A0A1L9U3Q7_ASPBC</name>
<dbReference type="EMBL" id="KV878700">
    <property type="protein sequence ID" value="OJJ66289.1"/>
    <property type="molecule type" value="Genomic_DNA"/>
</dbReference>
<protein>
    <submittedName>
        <fullName evidence="2">Uncharacterized protein</fullName>
    </submittedName>
</protein>
<dbReference type="Proteomes" id="UP000184499">
    <property type="component" value="Unassembled WGS sequence"/>
</dbReference>